<dbReference type="KEGG" id="kpin:30174712"/>
<dbReference type="InterPro" id="IPR039143">
    <property type="entry name" value="GNPNAT1-like"/>
</dbReference>
<gene>
    <name evidence="3" type="ORF">I206_101689</name>
</gene>
<reference evidence="3" key="2">
    <citation type="submission" date="2024-02" db="EMBL/GenBank/DDBJ databases">
        <title>Comparative genomics of Cryptococcus and Kwoniella reveals pathogenesis evolution and contrasting modes of karyotype evolution via chromosome fusion or intercentromeric recombination.</title>
        <authorList>
            <person name="Coelho M.A."/>
            <person name="David-Palma M."/>
            <person name="Shea T."/>
            <person name="Bowers K."/>
            <person name="McGinley-Smith S."/>
            <person name="Mohammad A.W."/>
            <person name="Gnirke A."/>
            <person name="Yurkov A.M."/>
            <person name="Nowrousian M."/>
            <person name="Sun S."/>
            <person name="Cuomo C.A."/>
            <person name="Heitman J."/>
        </authorList>
    </citation>
    <scope>NUCLEOTIDE SEQUENCE</scope>
    <source>
        <strain evidence="3">CBS 10737</strain>
    </source>
</reference>
<evidence type="ECO:0000256" key="1">
    <source>
        <dbReference type="SAM" id="MobiDB-lite"/>
    </source>
</evidence>
<keyword evidence="4" id="KW-1185">Reference proteome</keyword>
<feature type="domain" description="N-acetyltransferase" evidence="2">
    <location>
        <begin position="46"/>
        <end position="196"/>
    </location>
</feature>
<feature type="compositionally biased region" description="Low complexity" evidence="1">
    <location>
        <begin position="72"/>
        <end position="88"/>
    </location>
</feature>
<proteinExistence type="predicted"/>
<dbReference type="PANTHER" id="PTHR13355">
    <property type="entry name" value="GLUCOSAMINE 6-PHOSPHATE N-ACETYLTRANSFERASE"/>
    <property type="match status" value="1"/>
</dbReference>
<dbReference type="PANTHER" id="PTHR13355:SF22">
    <property type="entry name" value="SLL0786 PROTEIN"/>
    <property type="match status" value="1"/>
</dbReference>
<accession>A0AAJ8MNN3</accession>
<dbReference type="RefSeq" id="XP_019008661.2">
    <property type="nucleotide sequence ID" value="XM_019158048.2"/>
</dbReference>
<dbReference type="InterPro" id="IPR016181">
    <property type="entry name" value="Acyl_CoA_acyltransferase"/>
</dbReference>
<dbReference type="AlphaFoldDB" id="A0AAJ8MNN3"/>
<evidence type="ECO:0000259" key="2">
    <source>
        <dbReference type="PROSITE" id="PS51186"/>
    </source>
</evidence>
<name>A0AAJ8MNN3_9TREE</name>
<dbReference type="Pfam" id="PF13673">
    <property type="entry name" value="Acetyltransf_10"/>
    <property type="match status" value="1"/>
</dbReference>
<dbReference type="InterPro" id="IPR000182">
    <property type="entry name" value="GNAT_dom"/>
</dbReference>
<evidence type="ECO:0000313" key="3">
    <source>
        <dbReference type="EMBL" id="WWC67777.1"/>
    </source>
</evidence>
<dbReference type="SUPFAM" id="SSF55729">
    <property type="entry name" value="Acyl-CoA N-acyltransferases (Nat)"/>
    <property type="match status" value="1"/>
</dbReference>
<dbReference type="CDD" id="cd04301">
    <property type="entry name" value="NAT_SF"/>
    <property type="match status" value="1"/>
</dbReference>
<dbReference type="EMBL" id="CP144520">
    <property type="protein sequence ID" value="WWC67777.1"/>
    <property type="molecule type" value="Genomic_DNA"/>
</dbReference>
<dbReference type="GO" id="GO:0008080">
    <property type="term" value="F:N-acetyltransferase activity"/>
    <property type="evidence" value="ECO:0007669"/>
    <property type="project" value="TreeGrafter"/>
</dbReference>
<dbReference type="PROSITE" id="PS51186">
    <property type="entry name" value="GNAT"/>
    <property type="match status" value="1"/>
</dbReference>
<protein>
    <recommendedName>
        <fullName evidence="2">N-acetyltransferase domain-containing protein</fullName>
    </recommendedName>
</protein>
<evidence type="ECO:0000313" key="4">
    <source>
        <dbReference type="Proteomes" id="UP000094020"/>
    </source>
</evidence>
<feature type="region of interest" description="Disordered" evidence="1">
    <location>
        <begin position="71"/>
        <end position="95"/>
    </location>
</feature>
<dbReference type="Gene3D" id="3.40.630.30">
    <property type="match status" value="1"/>
</dbReference>
<sequence>MSSSSTSSKIRPPFTLKVAETKDEIEACYDIRIEVFSVEQGFPLETEIDEYDPISIHFLLSISIPSPPLEQSINSTSSSSSSSSITNNKQTTEKPIGTIRYVPKTSKLSRLAIDKEFRKFGFGKILVEGMHNWIKSNYLSNNLNIIKTNDGKKFIKIKCHSQIPVIPFYEKLGYISEGQEFDEEGAPHQLMIHEVEI</sequence>
<organism evidence="3 4">
    <name type="scientific">Kwoniella pini CBS 10737</name>
    <dbReference type="NCBI Taxonomy" id="1296096"/>
    <lineage>
        <taxon>Eukaryota</taxon>
        <taxon>Fungi</taxon>
        <taxon>Dikarya</taxon>
        <taxon>Basidiomycota</taxon>
        <taxon>Agaricomycotina</taxon>
        <taxon>Tremellomycetes</taxon>
        <taxon>Tremellales</taxon>
        <taxon>Cryptococcaceae</taxon>
        <taxon>Kwoniella</taxon>
    </lineage>
</organism>
<dbReference type="GeneID" id="30174712"/>
<reference evidence="3" key="1">
    <citation type="submission" date="2013-07" db="EMBL/GenBank/DDBJ databases">
        <authorList>
            <consortium name="The Broad Institute Genome Sequencing Platform"/>
            <person name="Cuomo C."/>
            <person name="Litvintseva A."/>
            <person name="Chen Y."/>
            <person name="Heitman J."/>
            <person name="Sun S."/>
            <person name="Springer D."/>
            <person name="Dromer F."/>
            <person name="Young S.K."/>
            <person name="Zeng Q."/>
            <person name="Gargeya S."/>
            <person name="Fitzgerald M."/>
            <person name="Abouelleil A."/>
            <person name="Alvarado L."/>
            <person name="Berlin A.M."/>
            <person name="Chapman S.B."/>
            <person name="Dewar J."/>
            <person name="Goldberg J."/>
            <person name="Griggs A."/>
            <person name="Gujja S."/>
            <person name="Hansen M."/>
            <person name="Howarth C."/>
            <person name="Imamovic A."/>
            <person name="Larimer J."/>
            <person name="McCowan C."/>
            <person name="Murphy C."/>
            <person name="Pearson M."/>
            <person name="Priest M."/>
            <person name="Roberts A."/>
            <person name="Saif S."/>
            <person name="Shea T."/>
            <person name="Sykes S."/>
            <person name="Wortman J."/>
            <person name="Nusbaum C."/>
            <person name="Birren B."/>
        </authorList>
    </citation>
    <scope>NUCLEOTIDE SEQUENCE</scope>
    <source>
        <strain evidence="3">CBS 10737</strain>
    </source>
</reference>
<dbReference type="Proteomes" id="UP000094020">
    <property type="component" value="Chromosome 2"/>
</dbReference>